<name>D3F2M0_CONWI</name>
<dbReference type="EMBL" id="CP001854">
    <property type="protein sequence ID" value="ADB52286.1"/>
    <property type="molecule type" value="Genomic_DNA"/>
</dbReference>
<reference evidence="1 2" key="1">
    <citation type="journal article" date="2010" name="Stand. Genomic Sci.">
        <title>Complete genome sequence of Conexibacter woesei type strain (ID131577).</title>
        <authorList>
            <person name="Pukall R."/>
            <person name="Lapidus A."/>
            <person name="Glavina Del Rio T."/>
            <person name="Copeland A."/>
            <person name="Tice H."/>
            <person name="Cheng J.-F."/>
            <person name="Lucas S."/>
            <person name="Chen F."/>
            <person name="Nolan M."/>
            <person name="Bruce D."/>
            <person name="Goodwin L."/>
            <person name="Pitluck S."/>
            <person name="Mavromatis K."/>
            <person name="Ivanova N."/>
            <person name="Ovchinnikova G."/>
            <person name="Pati A."/>
            <person name="Chen A."/>
            <person name="Palaniappan K."/>
            <person name="Land M."/>
            <person name="Hauser L."/>
            <person name="Chang Y.-J."/>
            <person name="Jeffries C.D."/>
            <person name="Chain P."/>
            <person name="Meincke L."/>
            <person name="Sims D."/>
            <person name="Brettin T."/>
            <person name="Detter J.C."/>
            <person name="Rohde M."/>
            <person name="Goeker M."/>
            <person name="Bristow J."/>
            <person name="Eisen J.A."/>
            <person name="Markowitz V."/>
            <person name="Kyrpides N.C."/>
            <person name="Klenk H.-P."/>
            <person name="Hugenholtz P."/>
        </authorList>
    </citation>
    <scope>NUCLEOTIDE SEQUENCE [LARGE SCALE GENOMIC DNA]</scope>
    <source>
        <strain evidence="2">DSM 14684 / CIP 108061 / JCM 11494 / NBRC 100937 / ID131577</strain>
    </source>
</reference>
<protein>
    <submittedName>
        <fullName evidence="1">Carbon monoxide dehydrogenase subunit G</fullName>
    </submittedName>
</protein>
<dbReference type="InterPro" id="IPR023393">
    <property type="entry name" value="START-like_dom_sf"/>
</dbReference>
<dbReference type="eggNOG" id="COG3427">
    <property type="taxonomic scope" value="Bacteria"/>
</dbReference>
<dbReference type="SUPFAM" id="SSF55961">
    <property type="entry name" value="Bet v1-like"/>
    <property type="match status" value="1"/>
</dbReference>
<evidence type="ECO:0000313" key="2">
    <source>
        <dbReference type="Proteomes" id="UP000008229"/>
    </source>
</evidence>
<sequence length="156" mass="16321">MNVAGSTTLAVAPAALRALLEDPGRLSALLPNVDAFGWTDGPVEGSFAVTIRPALALGEIPVRTVWERRPAADGELRYRVEGRTDEQRLAFDVVLVLGDAGAGGDGGTRVSWSLDCHVTGVLRSVGQRVLVPIVDRQVREVLRAAEGGAGAKGAAR</sequence>
<reference evidence="2" key="2">
    <citation type="submission" date="2010-01" db="EMBL/GenBank/DDBJ databases">
        <title>The complete genome of Conexibacter woesei DSM 14684.</title>
        <authorList>
            <consortium name="US DOE Joint Genome Institute (JGI-PGF)"/>
            <person name="Lucas S."/>
            <person name="Copeland A."/>
            <person name="Lapidus A."/>
            <person name="Glavina del Rio T."/>
            <person name="Dalin E."/>
            <person name="Tice H."/>
            <person name="Bruce D."/>
            <person name="Goodwin L."/>
            <person name="Pitluck S."/>
            <person name="Kyrpides N."/>
            <person name="Mavromatis K."/>
            <person name="Ivanova N."/>
            <person name="Mikhailova N."/>
            <person name="Chertkov O."/>
            <person name="Brettin T."/>
            <person name="Detter J.C."/>
            <person name="Han C."/>
            <person name="Larimer F."/>
            <person name="Land M."/>
            <person name="Hauser L."/>
            <person name="Markowitz V."/>
            <person name="Cheng J.-F."/>
            <person name="Hugenholtz P."/>
            <person name="Woyke T."/>
            <person name="Wu D."/>
            <person name="Pukall R."/>
            <person name="Steenblock K."/>
            <person name="Schneider S."/>
            <person name="Klenk H.-P."/>
            <person name="Eisen J.A."/>
        </authorList>
    </citation>
    <scope>NUCLEOTIDE SEQUENCE [LARGE SCALE GENOMIC DNA]</scope>
    <source>
        <strain evidence="2">DSM 14684 / CIP 108061 / JCM 11494 / NBRC 100937 / ID131577</strain>
    </source>
</reference>
<dbReference type="KEGG" id="cwo:Cwoe_3869"/>
<dbReference type="Proteomes" id="UP000008229">
    <property type="component" value="Chromosome"/>
</dbReference>
<dbReference type="InterPro" id="IPR010419">
    <property type="entry name" value="CO_DH_gsu"/>
</dbReference>
<accession>D3F2M0</accession>
<dbReference type="HOGENOM" id="CLU_1683583_0_0_11"/>
<dbReference type="AlphaFoldDB" id="D3F2M0"/>
<dbReference type="Gene3D" id="3.30.530.20">
    <property type="match status" value="1"/>
</dbReference>
<dbReference type="RefSeq" id="WP_012935337.1">
    <property type="nucleotide sequence ID" value="NC_013739.1"/>
</dbReference>
<dbReference type="Pfam" id="PF06240">
    <property type="entry name" value="COXG"/>
    <property type="match status" value="1"/>
</dbReference>
<proteinExistence type="predicted"/>
<gene>
    <name evidence="1" type="ordered locus">Cwoe_3869</name>
</gene>
<keyword evidence="2" id="KW-1185">Reference proteome</keyword>
<organism evidence="1 2">
    <name type="scientific">Conexibacter woesei (strain DSM 14684 / CCUG 47730 / CIP 108061 / JCM 11494 / NBRC 100937 / ID131577)</name>
    <dbReference type="NCBI Taxonomy" id="469383"/>
    <lineage>
        <taxon>Bacteria</taxon>
        <taxon>Bacillati</taxon>
        <taxon>Actinomycetota</taxon>
        <taxon>Thermoleophilia</taxon>
        <taxon>Solirubrobacterales</taxon>
        <taxon>Conexibacteraceae</taxon>
        <taxon>Conexibacter</taxon>
    </lineage>
</organism>
<dbReference type="STRING" id="469383.Cwoe_3869"/>
<evidence type="ECO:0000313" key="1">
    <source>
        <dbReference type="EMBL" id="ADB52286.1"/>
    </source>
</evidence>